<keyword evidence="6" id="KW-1185">Reference proteome</keyword>
<dbReference type="PANTHER" id="PTHR24347">
    <property type="entry name" value="SERINE/THREONINE-PROTEIN KINASE"/>
    <property type="match status" value="1"/>
</dbReference>
<dbReference type="PROSITE" id="PS00108">
    <property type="entry name" value="PROTEIN_KINASE_ST"/>
    <property type="match status" value="1"/>
</dbReference>
<dbReference type="SUPFAM" id="SSF56112">
    <property type="entry name" value="Protein kinase-like (PK-like)"/>
    <property type="match status" value="1"/>
</dbReference>
<evidence type="ECO:0000256" key="1">
    <source>
        <dbReference type="ARBA" id="ARBA00022741"/>
    </source>
</evidence>
<feature type="region of interest" description="Disordered" evidence="3">
    <location>
        <begin position="331"/>
        <end position="459"/>
    </location>
</feature>
<sequence length="459" mass="50707">MGILEHLGHQPASYAKKKQYQFESVLGTGAFGEVKQASWAPPPDNPHHAEAAGGRIEVAVKVIRKKALKGDLQAVFDEVEVLTGLNHPNVVKLYDTFESKEKFYLAFQLASGGELFEKIASRGKFTEGDAAKVVMSVLQGVKYLHEHHIVHRDIKPENLLYLHPNSEQVVIADFGIAKHLDQGEKLTSLAGSPGYAAPEVLLKKGHGMPVDLWSIGVVTYTLLCGYIPFRSTETQKLIEECTAAKLEFHDRYWKNVSEDAKAFIRALIRPNPDERPTAEQALKHKWIIDAEKGMHTHDLGEGLRDNWTPTRKWKKTINTLIATRRFTKAAERARAGGADGGDSSTATSAATSTAGSRPPSVCGHARGPSTASTDGGGYHTAEEEGSDSPSKRHAGSPDLDDPALHEAIRQRDHAHATVRERELQAKEHERERDEGRRSAERERGVDDISQKLDRVKVRQ</sequence>
<proteinExistence type="predicted"/>
<gene>
    <name evidence="5" type="ORF">Rhopal_006111-T1</name>
</gene>
<dbReference type="InterPro" id="IPR011009">
    <property type="entry name" value="Kinase-like_dom_sf"/>
</dbReference>
<feature type="domain" description="Protein kinase" evidence="4">
    <location>
        <begin position="20"/>
        <end position="287"/>
    </location>
</feature>
<dbReference type="PROSITE" id="PS50011">
    <property type="entry name" value="PROTEIN_KINASE_DOM"/>
    <property type="match status" value="1"/>
</dbReference>
<keyword evidence="2" id="KW-0067">ATP-binding</keyword>
<dbReference type="Pfam" id="PF00069">
    <property type="entry name" value="Pkinase"/>
    <property type="match status" value="1"/>
</dbReference>
<name>A0AAV5GL42_9BASI</name>
<dbReference type="AlphaFoldDB" id="A0AAV5GL42"/>
<dbReference type="SMART" id="SM00220">
    <property type="entry name" value="S_TKc"/>
    <property type="match status" value="1"/>
</dbReference>
<dbReference type="FunFam" id="1.10.510.10:FF:000571">
    <property type="entry name" value="Maternal embryonic leucine zipper kinase"/>
    <property type="match status" value="1"/>
</dbReference>
<accession>A0AAV5GL42</accession>
<organism evidence="5 6">
    <name type="scientific">Rhodotorula paludigena</name>
    <dbReference type="NCBI Taxonomy" id="86838"/>
    <lineage>
        <taxon>Eukaryota</taxon>
        <taxon>Fungi</taxon>
        <taxon>Dikarya</taxon>
        <taxon>Basidiomycota</taxon>
        <taxon>Pucciniomycotina</taxon>
        <taxon>Microbotryomycetes</taxon>
        <taxon>Sporidiobolales</taxon>
        <taxon>Sporidiobolaceae</taxon>
        <taxon>Rhodotorula</taxon>
    </lineage>
</organism>
<evidence type="ECO:0000313" key="6">
    <source>
        <dbReference type="Proteomes" id="UP001342314"/>
    </source>
</evidence>
<dbReference type="GO" id="GO:0004672">
    <property type="term" value="F:protein kinase activity"/>
    <property type="evidence" value="ECO:0007669"/>
    <property type="project" value="InterPro"/>
</dbReference>
<comment type="caution">
    <text evidence="5">The sequence shown here is derived from an EMBL/GenBank/DDBJ whole genome shotgun (WGS) entry which is preliminary data.</text>
</comment>
<dbReference type="CDD" id="cd05117">
    <property type="entry name" value="STKc_CAMK"/>
    <property type="match status" value="1"/>
</dbReference>
<keyword evidence="1" id="KW-0547">Nucleotide-binding</keyword>
<dbReference type="InterPro" id="IPR000719">
    <property type="entry name" value="Prot_kinase_dom"/>
</dbReference>
<protein>
    <recommendedName>
        <fullName evidence="4">Protein kinase domain-containing protein</fullName>
    </recommendedName>
</protein>
<evidence type="ECO:0000313" key="5">
    <source>
        <dbReference type="EMBL" id="GJN93066.1"/>
    </source>
</evidence>
<evidence type="ECO:0000259" key="4">
    <source>
        <dbReference type="PROSITE" id="PS50011"/>
    </source>
</evidence>
<dbReference type="EMBL" id="BQKY01000013">
    <property type="protein sequence ID" value="GJN93066.1"/>
    <property type="molecule type" value="Genomic_DNA"/>
</dbReference>
<dbReference type="Gene3D" id="1.10.510.10">
    <property type="entry name" value="Transferase(Phosphotransferase) domain 1"/>
    <property type="match status" value="1"/>
</dbReference>
<dbReference type="Proteomes" id="UP001342314">
    <property type="component" value="Unassembled WGS sequence"/>
</dbReference>
<evidence type="ECO:0000256" key="3">
    <source>
        <dbReference type="SAM" id="MobiDB-lite"/>
    </source>
</evidence>
<feature type="compositionally biased region" description="Low complexity" evidence="3">
    <location>
        <begin position="341"/>
        <end position="356"/>
    </location>
</feature>
<dbReference type="InterPro" id="IPR008271">
    <property type="entry name" value="Ser/Thr_kinase_AS"/>
</dbReference>
<dbReference type="GO" id="GO:0005524">
    <property type="term" value="F:ATP binding"/>
    <property type="evidence" value="ECO:0007669"/>
    <property type="project" value="UniProtKB-KW"/>
</dbReference>
<reference evidence="5 6" key="1">
    <citation type="submission" date="2021-12" db="EMBL/GenBank/DDBJ databases">
        <title>High titer production of polyol ester of fatty acids by Rhodotorula paludigena BS15 towards product separation-free biomass refinery.</title>
        <authorList>
            <person name="Mano J."/>
            <person name="Ono H."/>
            <person name="Tanaka T."/>
            <person name="Naito K."/>
            <person name="Sushida H."/>
            <person name="Ike M."/>
            <person name="Tokuyasu K."/>
            <person name="Kitaoka M."/>
        </authorList>
    </citation>
    <scope>NUCLEOTIDE SEQUENCE [LARGE SCALE GENOMIC DNA]</scope>
    <source>
        <strain evidence="5 6">BS15</strain>
    </source>
</reference>
<feature type="compositionally biased region" description="Basic and acidic residues" evidence="3">
    <location>
        <begin position="402"/>
        <end position="459"/>
    </location>
</feature>
<evidence type="ECO:0000256" key="2">
    <source>
        <dbReference type="ARBA" id="ARBA00022840"/>
    </source>
</evidence>